<dbReference type="STRING" id="105984.A0A427XJI2"/>
<evidence type="ECO:0000256" key="1">
    <source>
        <dbReference type="SAM" id="SignalP"/>
    </source>
</evidence>
<dbReference type="InterPro" id="IPR050904">
    <property type="entry name" value="Adhesion/Biosynth-related"/>
</dbReference>
<dbReference type="InterPro" id="IPR036378">
    <property type="entry name" value="FAS1_dom_sf"/>
</dbReference>
<feature type="signal peptide" evidence="1">
    <location>
        <begin position="1"/>
        <end position="17"/>
    </location>
</feature>
<organism evidence="3 4">
    <name type="scientific">Apiotrichum porosum</name>
    <dbReference type="NCBI Taxonomy" id="105984"/>
    <lineage>
        <taxon>Eukaryota</taxon>
        <taxon>Fungi</taxon>
        <taxon>Dikarya</taxon>
        <taxon>Basidiomycota</taxon>
        <taxon>Agaricomycotina</taxon>
        <taxon>Tremellomycetes</taxon>
        <taxon>Trichosporonales</taxon>
        <taxon>Trichosporonaceae</taxon>
        <taxon>Apiotrichum</taxon>
    </lineage>
</organism>
<dbReference type="Gene3D" id="2.30.180.10">
    <property type="entry name" value="FAS1 domain"/>
    <property type="match status" value="2"/>
</dbReference>
<dbReference type="AlphaFoldDB" id="A0A427XJI2"/>
<feature type="domain" description="FAS1" evidence="2">
    <location>
        <begin position="46"/>
        <end position="229"/>
    </location>
</feature>
<dbReference type="GeneID" id="39586409"/>
<comment type="caution">
    <text evidence="3">The sequence shown here is derived from an EMBL/GenBank/DDBJ whole genome shotgun (WGS) entry which is preliminary data.</text>
</comment>
<proteinExistence type="predicted"/>
<gene>
    <name evidence="3" type="ORF">EHS24_001866</name>
</gene>
<keyword evidence="4" id="KW-1185">Reference proteome</keyword>
<dbReference type="InterPro" id="IPR000782">
    <property type="entry name" value="FAS1_domain"/>
</dbReference>
<dbReference type="PANTHER" id="PTHR10900">
    <property type="entry name" value="PERIOSTIN-RELATED"/>
    <property type="match status" value="1"/>
</dbReference>
<keyword evidence="1" id="KW-0732">Signal</keyword>
<reference evidence="3 4" key="1">
    <citation type="submission" date="2018-11" db="EMBL/GenBank/DDBJ databases">
        <title>Genome sequence of Apiotrichum porosum DSM 27194.</title>
        <authorList>
            <person name="Aliyu H."/>
            <person name="Gorte O."/>
            <person name="Ochsenreither K."/>
        </authorList>
    </citation>
    <scope>NUCLEOTIDE SEQUENCE [LARGE SCALE GENOMIC DNA]</scope>
    <source>
        <strain evidence="3 4">DSM 27194</strain>
    </source>
</reference>
<dbReference type="GO" id="GO:0000329">
    <property type="term" value="C:fungal-type vacuole membrane"/>
    <property type="evidence" value="ECO:0007669"/>
    <property type="project" value="TreeGrafter"/>
</dbReference>
<sequence>MRLDILVLPLLASVSVARPLLSLGALTEWAFNSAQSLSSDVDDRSEQTIWEQLQADEHYTRLVKLLKFEGSILKDLDKTQDNNLYEITFFAPTNEALHPPHRGGRHLQDDEHTLATLSDVLETSEPWLLDDKGDDDDDEKKRRRKIFKMIVRAVLEYHILPFSFSGGELVHNKTYETALKIHSAIDGLPQRLRVEGTLLPPGILINWYARIVASSEAKNGHLHAINHPLLPPASIFDEVFFTTRWASTTASAVQRVHGNRFIDYSWHHSNESGKSGFHGAPIATFYTPSNEAWERLPRDLHFFLFTRFGYRALRKVLAYHYVPHTLVLSELVHHKDHDKKKEWVEDHLDAFADDEFHHEFEVHSGLGPKAPLSVVVDKKKIHPIPDGYHTSMTVNGVSVKGLDINARNGAWHIIDRVLCPPHHHGDGGDKLMDSEDPWADWQSWLPAWADEELDYQF</sequence>
<name>A0A427XJI2_9TREE</name>
<dbReference type="SUPFAM" id="SSF82153">
    <property type="entry name" value="FAS1 domain"/>
    <property type="match status" value="2"/>
</dbReference>
<dbReference type="PANTHER" id="PTHR10900:SF122">
    <property type="entry name" value="FAS1 DOMAIN-CONTAINING PROTEIN"/>
    <property type="match status" value="1"/>
</dbReference>
<dbReference type="RefSeq" id="XP_028474090.1">
    <property type="nucleotide sequence ID" value="XM_028617627.1"/>
</dbReference>
<evidence type="ECO:0000313" key="3">
    <source>
        <dbReference type="EMBL" id="RSH78943.1"/>
    </source>
</evidence>
<protein>
    <recommendedName>
        <fullName evidence="2">FAS1 domain-containing protein</fullName>
    </recommendedName>
</protein>
<dbReference type="Proteomes" id="UP000279236">
    <property type="component" value="Unassembled WGS sequence"/>
</dbReference>
<dbReference type="Pfam" id="PF02469">
    <property type="entry name" value="Fasciclin"/>
    <property type="match status" value="1"/>
</dbReference>
<accession>A0A427XJI2</accession>
<dbReference type="GO" id="GO:0016236">
    <property type="term" value="P:macroautophagy"/>
    <property type="evidence" value="ECO:0007669"/>
    <property type="project" value="TreeGrafter"/>
</dbReference>
<evidence type="ECO:0000259" key="2">
    <source>
        <dbReference type="PROSITE" id="PS50213"/>
    </source>
</evidence>
<dbReference type="EMBL" id="RSCE01000011">
    <property type="protein sequence ID" value="RSH78943.1"/>
    <property type="molecule type" value="Genomic_DNA"/>
</dbReference>
<dbReference type="PROSITE" id="PS50213">
    <property type="entry name" value="FAS1"/>
    <property type="match status" value="2"/>
</dbReference>
<evidence type="ECO:0000313" key="4">
    <source>
        <dbReference type="Proteomes" id="UP000279236"/>
    </source>
</evidence>
<dbReference type="OrthoDB" id="7700931at2759"/>
<feature type="chain" id="PRO_5019425755" description="FAS1 domain-containing protein" evidence="1">
    <location>
        <begin position="18"/>
        <end position="457"/>
    </location>
</feature>
<dbReference type="GO" id="GO:0005615">
    <property type="term" value="C:extracellular space"/>
    <property type="evidence" value="ECO:0007669"/>
    <property type="project" value="TreeGrafter"/>
</dbReference>
<dbReference type="SMART" id="SM00554">
    <property type="entry name" value="FAS1"/>
    <property type="match status" value="2"/>
</dbReference>
<feature type="domain" description="FAS1" evidence="2">
    <location>
        <begin position="233"/>
        <end position="418"/>
    </location>
</feature>